<dbReference type="Proteomes" id="UP000789396">
    <property type="component" value="Unassembled WGS sequence"/>
</dbReference>
<evidence type="ECO:0000313" key="2">
    <source>
        <dbReference type="Proteomes" id="UP000789396"/>
    </source>
</evidence>
<organism evidence="1 2">
    <name type="scientific">Racocetra fulgida</name>
    <dbReference type="NCBI Taxonomy" id="60492"/>
    <lineage>
        <taxon>Eukaryota</taxon>
        <taxon>Fungi</taxon>
        <taxon>Fungi incertae sedis</taxon>
        <taxon>Mucoromycota</taxon>
        <taxon>Glomeromycotina</taxon>
        <taxon>Glomeromycetes</taxon>
        <taxon>Diversisporales</taxon>
        <taxon>Gigasporaceae</taxon>
        <taxon>Racocetra</taxon>
    </lineage>
</organism>
<name>A0A9N9H0G1_9GLOM</name>
<dbReference type="EMBL" id="CAJVPZ010012449">
    <property type="protein sequence ID" value="CAG8639820.1"/>
    <property type="molecule type" value="Genomic_DNA"/>
</dbReference>
<proteinExistence type="predicted"/>
<keyword evidence="2" id="KW-1185">Reference proteome</keyword>
<reference evidence="1" key="1">
    <citation type="submission" date="2021-06" db="EMBL/GenBank/DDBJ databases">
        <authorList>
            <person name="Kallberg Y."/>
            <person name="Tangrot J."/>
            <person name="Rosling A."/>
        </authorList>
    </citation>
    <scope>NUCLEOTIDE SEQUENCE</scope>
    <source>
        <strain evidence="1">IN212</strain>
    </source>
</reference>
<sequence length="64" mass="7513">MNTKPEPLSITANYLKKNVEKLLPEAFANWLEYMRKEEKRVGILFPAMVKFAFSPHMSEYVDYG</sequence>
<accession>A0A9N9H0G1</accession>
<comment type="caution">
    <text evidence="1">The sequence shown here is derived from an EMBL/GenBank/DDBJ whole genome shotgun (WGS) entry which is preliminary data.</text>
</comment>
<dbReference type="AlphaFoldDB" id="A0A9N9H0G1"/>
<dbReference type="OrthoDB" id="10463344at2759"/>
<gene>
    <name evidence="1" type="ORF">RFULGI_LOCUS8038</name>
</gene>
<protein>
    <submittedName>
        <fullName evidence="1">17846_t:CDS:1</fullName>
    </submittedName>
</protein>
<evidence type="ECO:0000313" key="1">
    <source>
        <dbReference type="EMBL" id="CAG8639820.1"/>
    </source>
</evidence>